<evidence type="ECO:0000313" key="2">
    <source>
        <dbReference type="Proteomes" id="UP001202180"/>
    </source>
</evidence>
<dbReference type="Pfam" id="PF14022">
    <property type="entry name" value="DUF4238"/>
    <property type="match status" value="1"/>
</dbReference>
<organism evidence="1 2">
    <name type="scientific">Spirosoma liriopis</name>
    <dbReference type="NCBI Taxonomy" id="2937440"/>
    <lineage>
        <taxon>Bacteria</taxon>
        <taxon>Pseudomonadati</taxon>
        <taxon>Bacteroidota</taxon>
        <taxon>Cytophagia</taxon>
        <taxon>Cytophagales</taxon>
        <taxon>Cytophagaceae</taxon>
        <taxon>Spirosoma</taxon>
    </lineage>
</organism>
<dbReference type="RefSeq" id="WP_248479118.1">
    <property type="nucleotide sequence ID" value="NZ_JALPRF010000003.1"/>
</dbReference>
<reference evidence="1 2" key="1">
    <citation type="submission" date="2022-04" db="EMBL/GenBank/DDBJ databases">
        <title>Spirosoma sp. strain RP8 genome sequencing and assembly.</title>
        <authorList>
            <person name="Jung Y."/>
        </authorList>
    </citation>
    <scope>NUCLEOTIDE SEQUENCE [LARGE SCALE GENOMIC DNA]</scope>
    <source>
        <strain evidence="1 2">RP8</strain>
    </source>
</reference>
<protein>
    <submittedName>
        <fullName evidence="1">DUF4238 domain-containing protein</fullName>
    </submittedName>
</protein>
<keyword evidence="2" id="KW-1185">Reference proteome</keyword>
<dbReference type="InterPro" id="IPR025332">
    <property type="entry name" value="DUF4238"/>
</dbReference>
<comment type="caution">
    <text evidence="1">The sequence shown here is derived from an EMBL/GenBank/DDBJ whole genome shotgun (WGS) entry which is preliminary data.</text>
</comment>
<accession>A0ABT0HR02</accession>
<proteinExistence type="predicted"/>
<dbReference type="EMBL" id="JALPRF010000003">
    <property type="protein sequence ID" value="MCK8494610.1"/>
    <property type="molecule type" value="Genomic_DNA"/>
</dbReference>
<dbReference type="Proteomes" id="UP001202180">
    <property type="component" value="Unassembled WGS sequence"/>
</dbReference>
<gene>
    <name evidence="1" type="ORF">M0L20_22270</name>
</gene>
<evidence type="ECO:0000313" key="1">
    <source>
        <dbReference type="EMBL" id="MCK8494610.1"/>
    </source>
</evidence>
<name>A0ABT0HR02_9BACT</name>
<sequence>MPQPISKKHHYLPELYLNGFTGSDGKFAVFDLKEKRLLKRRLSPSQIFYELHRNTFEVNGVKDDFVEKMYQRLETQFGHVFKKIREQESHSILDVPDMFNIVLFIGSLYWRIPTTDTLFKEVLMRSTPDELNFKIVNTKTGEEVDRIFYDILKGRDGFAGAYKMIKPIIDYIKNFDPKRLNDWKVYFATLNNNGERKELHLVGDNPVIFRQPGNDNIFDQELIVPLSSAKTLYHTRGKDISIIDPSSRINVDRLIFLQSERYVCGPDSYYLESIADQAYKFIETSPDMAVDFLRHQVFNIFH</sequence>